<keyword evidence="4" id="KW-0472">Membrane</keyword>
<dbReference type="STRING" id="1121391.SAMN02745206_00583"/>
<dbReference type="Pfam" id="PF04347">
    <property type="entry name" value="FliO"/>
    <property type="match status" value="1"/>
</dbReference>
<dbReference type="EMBL" id="FQVB01000005">
    <property type="protein sequence ID" value="SHE61048.1"/>
    <property type="molecule type" value="Genomic_DNA"/>
</dbReference>
<dbReference type="GO" id="GO:0044781">
    <property type="term" value="P:bacterial-type flagellum organization"/>
    <property type="evidence" value="ECO:0007669"/>
    <property type="project" value="UniProtKB-UniRule"/>
</dbReference>
<keyword evidence="8" id="KW-0969">Cilium</keyword>
<protein>
    <recommendedName>
        <fullName evidence="7">Flagellar protein</fullName>
    </recommendedName>
</protein>
<dbReference type="GO" id="GO:0005886">
    <property type="term" value="C:plasma membrane"/>
    <property type="evidence" value="ECO:0007669"/>
    <property type="project" value="UniProtKB-SubCell"/>
</dbReference>
<keyword evidence="9" id="KW-1185">Reference proteome</keyword>
<proteinExistence type="inferred from homology"/>
<keyword evidence="2" id="KW-0812">Transmembrane</keyword>
<sequence length="100" mass="10956">MDFALHFLQTAAALALVVALLLGFSHVVKRFGWPLSKGQGTSHIRVLERRFLTNKHSLVLVRVQGERLLIGVSPNGMELLASLADRPEESADLRAEGDVP</sequence>
<evidence type="ECO:0000256" key="5">
    <source>
        <dbReference type="ARBA" id="ARBA00023143"/>
    </source>
</evidence>
<gene>
    <name evidence="8" type="ORF">SAMN02745206_00583</name>
</gene>
<comment type="subcellular location">
    <subcellularLocation>
        <location evidence="7">Cell membrane</location>
    </subcellularLocation>
    <subcellularLocation>
        <location evidence="7">Bacterial flagellum basal body</location>
    </subcellularLocation>
</comment>
<dbReference type="GO" id="GO:0009425">
    <property type="term" value="C:bacterial-type flagellum basal body"/>
    <property type="evidence" value="ECO:0007669"/>
    <property type="project" value="UniProtKB-SubCell"/>
</dbReference>
<evidence type="ECO:0000256" key="4">
    <source>
        <dbReference type="ARBA" id="ARBA00023136"/>
    </source>
</evidence>
<accession>A0A1M4UWI9</accession>
<dbReference type="InterPro" id="IPR022781">
    <property type="entry name" value="Flagellar_biosynth_FliO"/>
</dbReference>
<dbReference type="PANTHER" id="PTHR38766">
    <property type="entry name" value="FLAGELLAR PROTEIN FLIO"/>
    <property type="match status" value="1"/>
</dbReference>
<dbReference type="AlphaFoldDB" id="A0A1M4UWI9"/>
<dbReference type="NCBIfam" id="TIGR03500">
    <property type="entry name" value="FliO_TIGR"/>
    <property type="match status" value="1"/>
</dbReference>
<dbReference type="PANTHER" id="PTHR38766:SF1">
    <property type="entry name" value="FLAGELLAR PROTEIN FLIO"/>
    <property type="match status" value="1"/>
</dbReference>
<comment type="similarity">
    <text evidence="6 7">Belongs to the FliO/MopB family.</text>
</comment>
<evidence type="ECO:0000256" key="6">
    <source>
        <dbReference type="ARBA" id="ARBA00037937"/>
    </source>
</evidence>
<keyword evidence="1 7" id="KW-1003">Cell membrane</keyword>
<evidence type="ECO:0000313" key="8">
    <source>
        <dbReference type="EMBL" id="SHE61048.1"/>
    </source>
</evidence>
<dbReference type="Proteomes" id="UP000184076">
    <property type="component" value="Unassembled WGS sequence"/>
</dbReference>
<dbReference type="InterPro" id="IPR052205">
    <property type="entry name" value="FliO/MopB"/>
</dbReference>
<keyword evidence="8" id="KW-0282">Flagellum</keyword>
<keyword evidence="8" id="KW-0966">Cell projection</keyword>
<evidence type="ECO:0000313" key="9">
    <source>
        <dbReference type="Proteomes" id="UP000184076"/>
    </source>
</evidence>
<dbReference type="RefSeq" id="WP_073036754.1">
    <property type="nucleotide sequence ID" value="NZ_FQVB01000005.1"/>
</dbReference>
<keyword evidence="5 7" id="KW-0975">Bacterial flagellum</keyword>
<evidence type="ECO:0000256" key="7">
    <source>
        <dbReference type="RuleBase" id="RU362064"/>
    </source>
</evidence>
<organism evidence="8 9">
    <name type="scientific">Desulfacinum infernum DSM 9756</name>
    <dbReference type="NCBI Taxonomy" id="1121391"/>
    <lineage>
        <taxon>Bacteria</taxon>
        <taxon>Pseudomonadati</taxon>
        <taxon>Thermodesulfobacteriota</taxon>
        <taxon>Syntrophobacteria</taxon>
        <taxon>Syntrophobacterales</taxon>
        <taxon>Syntrophobacteraceae</taxon>
        <taxon>Desulfacinum</taxon>
    </lineage>
</organism>
<reference evidence="9" key="1">
    <citation type="submission" date="2016-11" db="EMBL/GenBank/DDBJ databases">
        <authorList>
            <person name="Varghese N."/>
            <person name="Submissions S."/>
        </authorList>
    </citation>
    <scope>NUCLEOTIDE SEQUENCE [LARGE SCALE GENOMIC DNA]</scope>
    <source>
        <strain evidence="9">DSM 9756</strain>
    </source>
</reference>
<evidence type="ECO:0000256" key="3">
    <source>
        <dbReference type="ARBA" id="ARBA00022989"/>
    </source>
</evidence>
<dbReference type="OrthoDB" id="5524131at2"/>
<name>A0A1M4UWI9_9BACT</name>
<keyword evidence="3" id="KW-1133">Transmembrane helix</keyword>
<evidence type="ECO:0000256" key="2">
    <source>
        <dbReference type="ARBA" id="ARBA00022692"/>
    </source>
</evidence>
<evidence type="ECO:0000256" key="1">
    <source>
        <dbReference type="ARBA" id="ARBA00022475"/>
    </source>
</evidence>